<evidence type="ECO:0000256" key="1">
    <source>
        <dbReference type="PROSITE-ProRule" id="PRU00087"/>
    </source>
</evidence>
<evidence type="ECO:0000313" key="4">
    <source>
        <dbReference type="Proteomes" id="UP000037460"/>
    </source>
</evidence>
<comment type="caution">
    <text evidence="3">The sequence shown here is derived from an EMBL/GenBank/DDBJ whole genome shotgun (WGS) entry which is preliminary data.</text>
</comment>
<reference evidence="4" key="1">
    <citation type="journal article" date="2015" name="PLoS Genet.">
        <title>Genome Sequence and Transcriptome Analyses of Chrysochromulina tobin: Metabolic Tools for Enhanced Algal Fitness in the Prominent Order Prymnesiales (Haptophyceae).</title>
        <authorList>
            <person name="Hovde B.T."/>
            <person name="Deodato C.R."/>
            <person name="Hunsperger H.M."/>
            <person name="Ryken S.A."/>
            <person name="Yost W."/>
            <person name="Jha R.K."/>
            <person name="Patterson J."/>
            <person name="Monnat R.J. Jr."/>
            <person name="Barlow S.B."/>
            <person name="Starkenburg S.R."/>
            <person name="Cattolico R.A."/>
        </authorList>
    </citation>
    <scope>NUCLEOTIDE SEQUENCE</scope>
    <source>
        <strain evidence="4">CCMP291</strain>
    </source>
</reference>
<gene>
    <name evidence="3" type="ORF">Ctob_011652</name>
</gene>
<dbReference type="Gene3D" id="2.60.40.10">
    <property type="entry name" value="Immunoglobulins"/>
    <property type="match status" value="1"/>
</dbReference>
<protein>
    <submittedName>
        <fullName evidence="3">Uncharacterized protein</fullName>
    </submittedName>
</protein>
<evidence type="ECO:0000313" key="3">
    <source>
        <dbReference type="EMBL" id="KOO26120.1"/>
    </source>
</evidence>
<dbReference type="PROSITE" id="PS50194">
    <property type="entry name" value="FILAMIN_REPEAT"/>
    <property type="match status" value="1"/>
</dbReference>
<dbReference type="AlphaFoldDB" id="A0A0M0JI17"/>
<feature type="repeat" description="Filamin" evidence="1">
    <location>
        <begin position="26"/>
        <end position="65"/>
    </location>
</feature>
<organism evidence="3 4">
    <name type="scientific">Chrysochromulina tobinii</name>
    <dbReference type="NCBI Taxonomy" id="1460289"/>
    <lineage>
        <taxon>Eukaryota</taxon>
        <taxon>Haptista</taxon>
        <taxon>Haptophyta</taxon>
        <taxon>Prymnesiophyceae</taxon>
        <taxon>Prymnesiales</taxon>
        <taxon>Chrysochromulinaceae</taxon>
        <taxon>Chrysochromulina</taxon>
    </lineage>
</organism>
<evidence type="ECO:0000256" key="2">
    <source>
        <dbReference type="SAM" id="MobiDB-lite"/>
    </source>
</evidence>
<accession>A0A0M0JI17</accession>
<proteinExistence type="predicted"/>
<keyword evidence="4" id="KW-1185">Reference proteome</keyword>
<dbReference type="InterPro" id="IPR017868">
    <property type="entry name" value="Filamin/ABP280_repeat-like"/>
</dbReference>
<dbReference type="SUPFAM" id="SSF81296">
    <property type="entry name" value="E set domains"/>
    <property type="match status" value="1"/>
</dbReference>
<sequence>MGNACQTGGGGLKCSCNDAKVSATCEDLGDGSYRVGWTSQRPGEYEGAVTIRGEHVLNSPMRVVFHATIPVIEHSELSGLGGTDHNTMGKQAVVGEKSLIRVRLRDRFLNNITPSKAFQESFAVGIALPERGKGGQAKGSVDVESGPVRGQVVSGGAQCLRDRFCADDHDDHREGERIWAHPPVELLFELTQKLKSADRLAETIVCAPQHKSKNWYIELTRLSDEQLKFRKGCLEGIAKDAPSRIAEWPITLFHIPSKPPSTNAWRLSLGLSTTAADMKLAMPPTRQSPVKQLPSGMALETKGRPTADESEIEEPSRTPPSPRKGSVARHVALFENDLAA</sequence>
<dbReference type="InterPro" id="IPR014756">
    <property type="entry name" value="Ig_E-set"/>
</dbReference>
<dbReference type="Pfam" id="PF00630">
    <property type="entry name" value="Filamin"/>
    <property type="match status" value="1"/>
</dbReference>
<dbReference type="EMBL" id="JWZX01002889">
    <property type="protein sequence ID" value="KOO26120.1"/>
    <property type="molecule type" value="Genomic_DNA"/>
</dbReference>
<feature type="region of interest" description="Disordered" evidence="2">
    <location>
        <begin position="284"/>
        <end position="329"/>
    </location>
</feature>
<dbReference type="Proteomes" id="UP000037460">
    <property type="component" value="Unassembled WGS sequence"/>
</dbReference>
<name>A0A0M0JI17_9EUKA</name>
<dbReference type="InterPro" id="IPR013783">
    <property type="entry name" value="Ig-like_fold"/>
</dbReference>